<dbReference type="SUPFAM" id="SSF52540">
    <property type="entry name" value="P-loop containing nucleoside triphosphate hydrolases"/>
    <property type="match status" value="1"/>
</dbReference>
<feature type="transmembrane region" description="Helical" evidence="12">
    <location>
        <begin position="293"/>
        <end position="316"/>
    </location>
</feature>
<feature type="region of interest" description="Disordered" evidence="11">
    <location>
        <begin position="757"/>
        <end position="1248"/>
    </location>
</feature>
<feature type="transmembrane region" description="Helical" evidence="12">
    <location>
        <begin position="201"/>
        <end position="223"/>
    </location>
</feature>
<dbReference type="Gene3D" id="3.40.50.300">
    <property type="entry name" value="P-loop containing nucleotide triphosphate hydrolases"/>
    <property type="match status" value="1"/>
</dbReference>
<evidence type="ECO:0000256" key="7">
    <source>
        <dbReference type="ARBA" id="ARBA00022777"/>
    </source>
</evidence>
<feature type="transmembrane region" description="Helical" evidence="12">
    <location>
        <begin position="77"/>
        <end position="107"/>
    </location>
</feature>
<dbReference type="Gene3D" id="1.20.1250.20">
    <property type="entry name" value="MFS general substrate transporter like domains"/>
    <property type="match status" value="1"/>
</dbReference>
<dbReference type="PANTHER" id="PTHR10344">
    <property type="entry name" value="THYMIDYLATE KINASE"/>
    <property type="match status" value="1"/>
</dbReference>
<comment type="similarity">
    <text evidence="1 10">Belongs to the thymidylate kinase family.</text>
</comment>
<dbReference type="EC" id="2.7.4.9" evidence="2 10"/>
<comment type="catalytic activity">
    <reaction evidence="9 10">
        <text>dTMP + ATP = dTDP + ADP</text>
        <dbReference type="Rhea" id="RHEA:13517"/>
        <dbReference type="ChEBI" id="CHEBI:30616"/>
        <dbReference type="ChEBI" id="CHEBI:58369"/>
        <dbReference type="ChEBI" id="CHEBI:63528"/>
        <dbReference type="ChEBI" id="CHEBI:456216"/>
        <dbReference type="EC" id="2.7.4.9"/>
    </reaction>
</comment>
<dbReference type="HAMAP" id="MF_00165">
    <property type="entry name" value="Thymidylate_kinase"/>
    <property type="match status" value="1"/>
</dbReference>
<dbReference type="PROSITE" id="PS01331">
    <property type="entry name" value="THYMIDYLATE_KINASE"/>
    <property type="match status" value="1"/>
</dbReference>
<keyword evidence="12" id="KW-0812">Transmembrane</keyword>
<gene>
    <name evidence="10" type="primary">tmk</name>
    <name evidence="14" type="ORF">IHE55_13385</name>
</gene>
<sequence length="1248" mass="130290">MTRAEQPTDVTPTSGALAADSRERAVRTLLRHPPLRRLSGAHLASGAADALSVLVLMLLSLQAAAAEGSFGGGYRGAAFAVAALLGARLLATVLFGAALLGPVSALVGPSGPLDRRWTMVGADGVRLALLVVAPLWIDWTPGDALAWLLITAFVAGVAERVWTVAKDDAAPAMLPAPPPEGAAVRPLPDHLDALRRLSLRITFVTLPIAAAVLLVATLIGNILGSAVDWFHEHQAALGSYAAAGLFAASVSVLVVLELPAARTPRARSPLEGLRRPRTATGPEKGRTGAVPHLVLASAAIAGAIAAAVGVAALQAADLGGGPVAFSLLVLALGGGPVVGIRTAPKILPGLSRRRLLALAIALTGLALLAAGLVHDATTVLLIVTAAGVSAGVAARIGHALLDQETEESRQGRLTEHLHAVVRVFVALGAVAAPLLAGAIGPHRLVSGDFVFAHGGAAFTLMLVGALLLPVAALILGKTDDRQGVPLRRDLREALRGADAVEAPAPTGFFIALEGGDGAGKSTQVEALAEWIRGKGHEVVVTREPGATALGKRLRSILLDVSSAGISHRAEALLYAADRAEHVASVIRPALERGAVVISDRYIDSSVAYQGAGRDLAPTEIARISRWATDGLVPHLTVLLDVSPEAARERFTEAPDRLESEPAEFHQRVRAGFLALAAAAPGRYLVVDAGQLPEAVTTAVRHRLDRMLPLSEAEVKAREEARKAAEEEARRRAEEEAARKAEEERLERERQEALARARAEEEERKRRELEEARQREAERQAEEARLRAEDARRRAEEERRRIEAEDRARALEEERRRAEAERQAEEARRRAEAEARARALEEERLRREAEEQARRRAEAEALRLEKQREAEEALRRAEQARRAAAEARAAEGAGGGTGGAAGQASAGHASDGVERGAGSGDGRKDTASGGSGRKDPGGSGRKGAARGGTDRARDAGSGGAARAAAGGAPDEAPTVETPLVPPPPSEAPTVETPAVAGPRDTAPETDGARDGGFPGDDAPTVETPMVRQEPGTAAGGTGQEDGGRAPGAGGPSGAGGSGAADDTTVLPRVRPGARDPRVAGPSGEVAGARDAGVEDTTVLRPVRDDRGPRGTGTSEAPADRGPRAVGDPDAEETRQLPQPPAARPEDETTVMPSVPHLAPDRPADPADRVPPWLFRPEEPANGAGGGSPDNDRTRELPQVGQAEGESRHGASGRRRPEWAERTPMDDLPSLADELLGPYEGDDGDDRRRR</sequence>
<comment type="caution">
    <text evidence="14">The sequence shown here is derived from an EMBL/GenBank/DDBJ whole genome shotgun (WGS) entry which is preliminary data.</text>
</comment>
<proteinExistence type="inferred from homology"/>
<evidence type="ECO:0000313" key="15">
    <source>
        <dbReference type="Proteomes" id="UP000807371"/>
    </source>
</evidence>
<keyword evidence="7 10" id="KW-0418">Kinase</keyword>
<dbReference type="GO" id="GO:0004798">
    <property type="term" value="F:dTMP kinase activity"/>
    <property type="evidence" value="ECO:0007669"/>
    <property type="project" value="UniProtKB-EC"/>
</dbReference>
<feature type="transmembrane region" description="Helical" evidence="12">
    <location>
        <begin position="145"/>
        <end position="165"/>
    </location>
</feature>
<evidence type="ECO:0000256" key="4">
    <source>
        <dbReference type="ARBA" id="ARBA00022679"/>
    </source>
</evidence>
<keyword evidence="12" id="KW-1133">Transmembrane helix</keyword>
<evidence type="ECO:0000256" key="9">
    <source>
        <dbReference type="ARBA" id="ARBA00048743"/>
    </source>
</evidence>
<feature type="transmembrane region" description="Helical" evidence="12">
    <location>
        <begin position="355"/>
        <end position="373"/>
    </location>
</feature>
<dbReference type="InterPro" id="IPR039430">
    <property type="entry name" value="Thymidylate_kin-like_dom"/>
</dbReference>
<keyword evidence="12" id="KW-0472">Membrane</keyword>
<evidence type="ECO:0000256" key="12">
    <source>
        <dbReference type="SAM" id="Phobius"/>
    </source>
</evidence>
<evidence type="ECO:0000256" key="3">
    <source>
        <dbReference type="ARBA" id="ARBA00017144"/>
    </source>
</evidence>
<feature type="transmembrane region" description="Helical" evidence="12">
    <location>
        <begin position="379"/>
        <end position="398"/>
    </location>
</feature>
<feature type="domain" description="Thymidylate kinase-like" evidence="13">
    <location>
        <begin position="512"/>
        <end position="697"/>
    </location>
</feature>
<name>A0ABS0NKL1_9ACTN</name>
<keyword evidence="8 10" id="KW-0067">ATP-binding</keyword>
<keyword evidence="5 10" id="KW-0545">Nucleotide biosynthesis</keyword>
<dbReference type="InterPro" id="IPR036259">
    <property type="entry name" value="MFS_trans_sf"/>
</dbReference>
<dbReference type="CDD" id="cd01672">
    <property type="entry name" value="TMPK"/>
    <property type="match status" value="1"/>
</dbReference>
<feature type="compositionally biased region" description="Gly residues" evidence="11">
    <location>
        <begin position="1032"/>
        <end position="1057"/>
    </location>
</feature>
<evidence type="ECO:0000259" key="13">
    <source>
        <dbReference type="Pfam" id="PF02223"/>
    </source>
</evidence>
<evidence type="ECO:0000256" key="11">
    <source>
        <dbReference type="SAM" id="MobiDB-lite"/>
    </source>
</evidence>
<evidence type="ECO:0000256" key="8">
    <source>
        <dbReference type="ARBA" id="ARBA00022840"/>
    </source>
</evidence>
<dbReference type="PANTHER" id="PTHR10344:SF4">
    <property type="entry name" value="UMP-CMP KINASE 2, MITOCHONDRIAL"/>
    <property type="match status" value="1"/>
</dbReference>
<feature type="compositionally biased region" description="Basic and acidic residues" evidence="11">
    <location>
        <begin position="920"/>
        <end position="935"/>
    </location>
</feature>
<keyword evidence="4 10" id="KW-0808">Transferase</keyword>
<feature type="compositionally biased region" description="Low complexity" evidence="11">
    <location>
        <begin position="959"/>
        <end position="977"/>
    </location>
</feature>
<comment type="function">
    <text evidence="10">Phosphorylation of dTMP to form dTDP in both de novo and salvage pathways of dTTP synthesis.</text>
</comment>
<keyword evidence="6 10" id="KW-0547">Nucleotide-binding</keyword>
<keyword evidence="15" id="KW-1185">Reference proteome</keyword>
<feature type="compositionally biased region" description="Gly residues" evidence="11">
    <location>
        <begin position="891"/>
        <end position="900"/>
    </location>
</feature>
<reference evidence="14 15" key="1">
    <citation type="submission" date="2020-09" db="EMBL/GenBank/DDBJ databases">
        <title>Biosynthesis of the nuclear factor of activated T cells inhibitor NFAT-133 and its congeners in Streptomyces pactum.</title>
        <authorList>
            <person name="Zhou W."/>
            <person name="Posri P."/>
            <person name="Abugrain M.E."/>
            <person name="Weisberg A.J."/>
            <person name="Chang J.H."/>
            <person name="Mahmud T."/>
        </authorList>
    </citation>
    <scope>NUCLEOTIDE SEQUENCE [LARGE SCALE GENOMIC DNA]</scope>
    <source>
        <strain evidence="14 15">ATCC 27456</strain>
    </source>
</reference>
<feature type="compositionally biased region" description="Basic and acidic residues" evidence="11">
    <location>
        <begin position="1203"/>
        <end position="1223"/>
    </location>
</feature>
<evidence type="ECO:0000256" key="5">
    <source>
        <dbReference type="ARBA" id="ARBA00022727"/>
    </source>
</evidence>
<dbReference type="SUPFAM" id="SSF103473">
    <property type="entry name" value="MFS general substrate transporter"/>
    <property type="match status" value="1"/>
</dbReference>
<protein>
    <recommendedName>
        <fullName evidence="3 10">Thymidylate kinase</fullName>
        <ecNumber evidence="2 10">2.7.4.9</ecNumber>
    </recommendedName>
    <alternativeName>
        <fullName evidence="10">dTMP kinase</fullName>
    </alternativeName>
</protein>
<feature type="compositionally biased region" description="Basic and acidic residues" evidence="11">
    <location>
        <begin position="1157"/>
        <end position="1166"/>
    </location>
</feature>
<dbReference type="RefSeq" id="WP_197989244.1">
    <property type="nucleotide sequence ID" value="NZ_JACYXC010000001.1"/>
</dbReference>
<evidence type="ECO:0000256" key="2">
    <source>
        <dbReference type="ARBA" id="ARBA00012980"/>
    </source>
</evidence>
<feature type="compositionally biased region" description="Basic and acidic residues" evidence="11">
    <location>
        <begin position="757"/>
        <end position="888"/>
    </location>
</feature>
<feature type="transmembrane region" description="Helical" evidence="12">
    <location>
        <begin position="235"/>
        <end position="258"/>
    </location>
</feature>
<organism evidence="14 15">
    <name type="scientific">Streptomyces pactum</name>
    <dbReference type="NCBI Taxonomy" id="68249"/>
    <lineage>
        <taxon>Bacteria</taxon>
        <taxon>Bacillati</taxon>
        <taxon>Actinomycetota</taxon>
        <taxon>Actinomycetes</taxon>
        <taxon>Kitasatosporales</taxon>
        <taxon>Streptomycetaceae</taxon>
        <taxon>Streptomyces</taxon>
    </lineage>
</organism>
<dbReference type="NCBIfam" id="TIGR00041">
    <property type="entry name" value="DTMP_kinase"/>
    <property type="match status" value="1"/>
</dbReference>
<dbReference type="InterPro" id="IPR018094">
    <property type="entry name" value="Thymidylate_kinase"/>
</dbReference>
<feature type="transmembrane region" description="Helical" evidence="12">
    <location>
        <begin position="419"/>
        <end position="439"/>
    </location>
</feature>
<dbReference type="EMBL" id="JACYXC010000001">
    <property type="protein sequence ID" value="MBH5335736.1"/>
    <property type="molecule type" value="Genomic_DNA"/>
</dbReference>
<dbReference type="InterPro" id="IPR027417">
    <property type="entry name" value="P-loop_NTPase"/>
</dbReference>
<feature type="binding site" evidence="10">
    <location>
        <begin position="514"/>
        <end position="521"/>
    </location>
    <ligand>
        <name>ATP</name>
        <dbReference type="ChEBI" id="CHEBI:30616"/>
    </ligand>
</feature>
<dbReference type="Pfam" id="PF02223">
    <property type="entry name" value="Thymidylate_kin"/>
    <property type="match status" value="1"/>
</dbReference>
<dbReference type="Proteomes" id="UP000807371">
    <property type="component" value="Unassembled WGS sequence"/>
</dbReference>
<feature type="region of interest" description="Disordered" evidence="11">
    <location>
        <begin position="725"/>
        <end position="745"/>
    </location>
</feature>
<evidence type="ECO:0000256" key="6">
    <source>
        <dbReference type="ARBA" id="ARBA00022741"/>
    </source>
</evidence>
<evidence type="ECO:0000256" key="1">
    <source>
        <dbReference type="ARBA" id="ARBA00009776"/>
    </source>
</evidence>
<evidence type="ECO:0000256" key="10">
    <source>
        <dbReference type="HAMAP-Rule" id="MF_00165"/>
    </source>
</evidence>
<feature type="transmembrane region" description="Helical" evidence="12">
    <location>
        <begin position="322"/>
        <end position="343"/>
    </location>
</feature>
<dbReference type="InterPro" id="IPR018095">
    <property type="entry name" value="Thymidylate_kin_CS"/>
</dbReference>
<accession>A0ABS0NKL1</accession>
<feature type="transmembrane region" description="Helical" evidence="12">
    <location>
        <begin position="451"/>
        <end position="475"/>
    </location>
</feature>
<evidence type="ECO:0000313" key="14">
    <source>
        <dbReference type="EMBL" id="MBH5335736.1"/>
    </source>
</evidence>